<dbReference type="HOGENOM" id="CLU_2603554_0_0_5"/>
<dbReference type="STRING" id="990285.RGCCGE502_05020"/>
<evidence type="ECO:0000313" key="2">
    <source>
        <dbReference type="Proteomes" id="UP000014411"/>
    </source>
</evidence>
<accession>S3HL16</accession>
<sequence length="79" mass="9149">MEWQHEAYRSVFFCGGVKIGTVNPPWNGTGRWRWRIWVTSTTHPQDGRADTREHAMRQVEGRFNAFLMTARLRSEGGAV</sequence>
<keyword evidence="2" id="KW-1185">Reference proteome</keyword>
<name>S3HL16_9HYPH</name>
<reference evidence="1 2" key="1">
    <citation type="journal article" date="2012" name="J. Bacteriol.">
        <title>Genome sequence of Rhizobium grahamii CCGE502, a broad-host-range symbiont with low nodulation competitiveness in Phaseolus vulgaris.</title>
        <authorList>
            <person name="Althabegoiti M.J."/>
            <person name="Lozano L."/>
            <person name="Torres-Tejerizo G."/>
            <person name="Ormeno-Orrillo E."/>
            <person name="Rogel M.A."/>
            <person name="Gonzalez V."/>
            <person name="Martinez-Romero E."/>
        </authorList>
    </citation>
    <scope>NUCLEOTIDE SEQUENCE [LARGE SCALE GENOMIC DNA]</scope>
    <source>
        <strain evidence="1 2">CCGE 502</strain>
    </source>
</reference>
<evidence type="ECO:0000313" key="1">
    <source>
        <dbReference type="EMBL" id="EPE99517.1"/>
    </source>
</evidence>
<comment type="caution">
    <text evidence="1">The sequence shown here is derived from an EMBL/GenBank/DDBJ whole genome shotgun (WGS) entry which is preliminary data.</text>
</comment>
<dbReference type="EMBL" id="AEYE02000005">
    <property type="protein sequence ID" value="EPE99517.1"/>
    <property type="molecule type" value="Genomic_DNA"/>
</dbReference>
<protein>
    <submittedName>
        <fullName evidence="1">Uncharacterized protein</fullName>
    </submittedName>
</protein>
<gene>
    <name evidence="1" type="ORF">RGCCGE502_05020</name>
</gene>
<dbReference type="AlphaFoldDB" id="S3HL16"/>
<organism evidence="1 2">
    <name type="scientific">Rhizobium grahamii CCGE 502</name>
    <dbReference type="NCBI Taxonomy" id="990285"/>
    <lineage>
        <taxon>Bacteria</taxon>
        <taxon>Pseudomonadati</taxon>
        <taxon>Pseudomonadota</taxon>
        <taxon>Alphaproteobacteria</taxon>
        <taxon>Hyphomicrobiales</taxon>
        <taxon>Rhizobiaceae</taxon>
        <taxon>Rhizobium/Agrobacterium group</taxon>
        <taxon>Rhizobium</taxon>
    </lineage>
</organism>
<proteinExistence type="predicted"/>
<dbReference type="Proteomes" id="UP000014411">
    <property type="component" value="Unassembled WGS sequence"/>
</dbReference>